<dbReference type="SUPFAM" id="SSF56672">
    <property type="entry name" value="DNA/RNA polymerases"/>
    <property type="match status" value="1"/>
</dbReference>
<dbReference type="SUPFAM" id="SSF56219">
    <property type="entry name" value="DNase I-like"/>
    <property type="match status" value="1"/>
</dbReference>
<sequence length="1142" mass="127207">MSTQVASYLIIMLVHFMSLNAQGFRSLDKQREIMHFARAQNVDILFLQECNFHSPLDVSLFRTRFSVDAFFSLSNSVACGVGVVFLRSALRQKAHVIFGLDGRTIAAEFYLGSRRVRAVNVYAPAQHNLSSDFFRSLDVYLLDSYATFLVGDFNCVLDPQRDVRGPGQRRPYWGARELRELVSNFRLTDAWVHLHGSQFAATWARGAAGSRLDKFFFPPELMRSVVGCAVLAFPPGTPRVSDHLPLSCMLQCEARVPRHDVWRMDLALVSDPLSAAGISASLAAENANWVRGEGWDALKARWRESLVNAGRERKARITEELNNTLRRLRIAKGGGDLTFAMRDYVSLLQARYERLLRQSSQAASQAYVQGRPLSDPAVLRHVKAAATDRQGHAWVPHVELENGELSEHSADISRVFMGYFKSLFTSEVSALDEESFERRIRSFCGNLPRVPNDSLAQLVAPVSEDELWEAVNGANAASAPGPDGIPAAFYKAFFVVVRDPLLYMVNRIIAGGAKPTSFCEGKVILLAKEGGEPSNPKGYRPISLLNADYKLVAAIIAKRVSCVLPDVVSLAQTCCVPGRTVFSSLSLTRDLFTFASRCGIAGCFVSVDQAKAFDRVEHRYLLAVLRCFGFPQETVTLIGDLYSDLTTRLLVNGQLSPPFGVTRGIRQGCPLSPLLFVLCLDPLLRRVADSADIRGFPLPGQGQVKVSAYADDVSLFLRDEDSFAAFLRLFAEYSELSGALLNRGKSKALRFGTFASDLPGGVDWVAGVKVLGVVFHASGEVARRSWREMLAVAEKKLAVASEFPLSLTERAFIIKSSAASAFFYVARVARPPARVARKLATLFGSFFWEGKSERVKRAFLRLPRDMGGFGIPCLPTMFRVLALRGFSDLAADVDYRGRALLQYFLGTARRDFFDERVVGPTAEEPPAFYRHVTSALRMLRESAPELDWKSMRPTKVCEALAIKSIAEEEAEKARRIHWRQLTSQVLPPDVRDFGWRRGWGVLPTGDTLAAWGVTRNARCPQCGQTETIGHALKDCRVAKTFWRLLTRTFGVAVGADTRSRDAFTVFLVCVGAYLIWKRRGVAALRAQPLRAMFPLLWKIRSRLIEHLETEFATLGEQAFLQRWSTRFIRISNKQLQVGIVPY</sequence>
<dbReference type="Pfam" id="PF13966">
    <property type="entry name" value="zf-RVT"/>
    <property type="match status" value="1"/>
</dbReference>
<feature type="domain" description="Reverse transcriptase" evidence="2">
    <location>
        <begin position="507"/>
        <end position="775"/>
    </location>
</feature>
<dbReference type="InterPro" id="IPR026960">
    <property type="entry name" value="RVT-Znf"/>
</dbReference>
<dbReference type="Gene3D" id="3.60.10.10">
    <property type="entry name" value="Endonuclease/exonuclease/phosphatase"/>
    <property type="match status" value="1"/>
</dbReference>
<dbReference type="OMA" id="QECHISH"/>
<dbReference type="EMBL" id="JABSTR010000005">
    <property type="protein sequence ID" value="KAH9371029.1"/>
    <property type="molecule type" value="Genomic_DNA"/>
</dbReference>
<evidence type="ECO:0000259" key="2">
    <source>
        <dbReference type="PROSITE" id="PS50878"/>
    </source>
</evidence>
<dbReference type="GO" id="GO:0071897">
    <property type="term" value="P:DNA biosynthetic process"/>
    <property type="evidence" value="ECO:0007669"/>
    <property type="project" value="UniProtKB-ARBA"/>
</dbReference>
<dbReference type="PANTHER" id="PTHR19446">
    <property type="entry name" value="REVERSE TRANSCRIPTASES"/>
    <property type="match status" value="1"/>
</dbReference>
<dbReference type="VEuPathDB" id="VectorBase:HLOH_049755"/>
<dbReference type="OrthoDB" id="6507057at2759"/>
<reference evidence="3 4" key="1">
    <citation type="journal article" date="2020" name="Cell">
        <title>Large-Scale Comparative Analyses of Tick Genomes Elucidate Their Genetic Diversity and Vector Capacities.</title>
        <authorList>
            <consortium name="Tick Genome and Microbiome Consortium (TIGMIC)"/>
            <person name="Jia N."/>
            <person name="Wang J."/>
            <person name="Shi W."/>
            <person name="Du L."/>
            <person name="Sun Y."/>
            <person name="Zhan W."/>
            <person name="Jiang J.F."/>
            <person name="Wang Q."/>
            <person name="Zhang B."/>
            <person name="Ji P."/>
            <person name="Bell-Sakyi L."/>
            <person name="Cui X.M."/>
            <person name="Yuan T.T."/>
            <person name="Jiang B.G."/>
            <person name="Yang W.F."/>
            <person name="Lam T.T."/>
            <person name="Chang Q.C."/>
            <person name="Ding S.J."/>
            <person name="Wang X.J."/>
            <person name="Zhu J.G."/>
            <person name="Ruan X.D."/>
            <person name="Zhao L."/>
            <person name="Wei J.T."/>
            <person name="Ye R.Z."/>
            <person name="Que T.C."/>
            <person name="Du C.H."/>
            <person name="Zhou Y.H."/>
            <person name="Cheng J.X."/>
            <person name="Dai P.F."/>
            <person name="Guo W.B."/>
            <person name="Han X.H."/>
            <person name="Huang E.J."/>
            <person name="Li L.F."/>
            <person name="Wei W."/>
            <person name="Gao Y.C."/>
            <person name="Liu J.Z."/>
            <person name="Shao H.Z."/>
            <person name="Wang X."/>
            <person name="Wang C.C."/>
            <person name="Yang T.C."/>
            <person name="Huo Q.B."/>
            <person name="Li W."/>
            <person name="Chen H.Y."/>
            <person name="Chen S.E."/>
            <person name="Zhou L.G."/>
            <person name="Ni X.B."/>
            <person name="Tian J.H."/>
            <person name="Sheng Y."/>
            <person name="Liu T."/>
            <person name="Pan Y.S."/>
            <person name="Xia L.Y."/>
            <person name="Li J."/>
            <person name="Zhao F."/>
            <person name="Cao W.C."/>
        </authorList>
    </citation>
    <scope>NUCLEOTIDE SEQUENCE [LARGE SCALE GENOMIC DNA]</scope>
    <source>
        <strain evidence="3">HaeL-2018</strain>
    </source>
</reference>
<dbReference type="InterPro" id="IPR005135">
    <property type="entry name" value="Endo/exonuclease/phosphatase"/>
</dbReference>
<accession>A0A9J6G6X8</accession>
<dbReference type="PROSITE" id="PS50878">
    <property type="entry name" value="RT_POL"/>
    <property type="match status" value="1"/>
</dbReference>
<evidence type="ECO:0000256" key="1">
    <source>
        <dbReference type="SAM" id="SignalP"/>
    </source>
</evidence>
<dbReference type="GO" id="GO:0003824">
    <property type="term" value="F:catalytic activity"/>
    <property type="evidence" value="ECO:0007669"/>
    <property type="project" value="InterPro"/>
</dbReference>
<keyword evidence="4" id="KW-1185">Reference proteome</keyword>
<name>A0A9J6G6X8_HAELO</name>
<organism evidence="3 4">
    <name type="scientific">Haemaphysalis longicornis</name>
    <name type="common">Bush tick</name>
    <dbReference type="NCBI Taxonomy" id="44386"/>
    <lineage>
        <taxon>Eukaryota</taxon>
        <taxon>Metazoa</taxon>
        <taxon>Ecdysozoa</taxon>
        <taxon>Arthropoda</taxon>
        <taxon>Chelicerata</taxon>
        <taxon>Arachnida</taxon>
        <taxon>Acari</taxon>
        <taxon>Parasitiformes</taxon>
        <taxon>Ixodida</taxon>
        <taxon>Ixodoidea</taxon>
        <taxon>Ixodidae</taxon>
        <taxon>Haemaphysalinae</taxon>
        <taxon>Haemaphysalis</taxon>
    </lineage>
</organism>
<protein>
    <recommendedName>
        <fullName evidence="2">Reverse transcriptase domain-containing protein</fullName>
    </recommendedName>
</protein>
<dbReference type="CDD" id="cd01650">
    <property type="entry name" value="RT_nLTR_like"/>
    <property type="match status" value="1"/>
</dbReference>
<gene>
    <name evidence="3" type="ORF">HPB48_007791</name>
</gene>
<dbReference type="InterPro" id="IPR000477">
    <property type="entry name" value="RT_dom"/>
</dbReference>
<dbReference type="InterPro" id="IPR043502">
    <property type="entry name" value="DNA/RNA_pol_sf"/>
</dbReference>
<dbReference type="InterPro" id="IPR036691">
    <property type="entry name" value="Endo/exonu/phosph_ase_sf"/>
</dbReference>
<dbReference type="Pfam" id="PF00078">
    <property type="entry name" value="RVT_1"/>
    <property type="match status" value="1"/>
</dbReference>
<feature type="chain" id="PRO_5039951894" description="Reverse transcriptase domain-containing protein" evidence="1">
    <location>
        <begin position="22"/>
        <end position="1142"/>
    </location>
</feature>
<proteinExistence type="predicted"/>
<evidence type="ECO:0000313" key="3">
    <source>
        <dbReference type="EMBL" id="KAH9371029.1"/>
    </source>
</evidence>
<dbReference type="Proteomes" id="UP000821853">
    <property type="component" value="Chromosome 3"/>
</dbReference>
<keyword evidence="1" id="KW-0732">Signal</keyword>
<comment type="caution">
    <text evidence="3">The sequence shown here is derived from an EMBL/GenBank/DDBJ whole genome shotgun (WGS) entry which is preliminary data.</text>
</comment>
<feature type="signal peptide" evidence="1">
    <location>
        <begin position="1"/>
        <end position="21"/>
    </location>
</feature>
<dbReference type="Pfam" id="PF03372">
    <property type="entry name" value="Exo_endo_phos"/>
    <property type="match status" value="1"/>
</dbReference>
<dbReference type="AlphaFoldDB" id="A0A9J6G6X8"/>
<dbReference type="CDD" id="cd09076">
    <property type="entry name" value="L1-EN"/>
    <property type="match status" value="1"/>
</dbReference>
<evidence type="ECO:0000313" key="4">
    <source>
        <dbReference type="Proteomes" id="UP000821853"/>
    </source>
</evidence>